<evidence type="ECO:0000313" key="2">
    <source>
        <dbReference type="EMBL" id="MQM14501.1"/>
    </source>
</evidence>
<comment type="caution">
    <text evidence="2">The sequence shown here is derived from an EMBL/GenBank/DDBJ whole genome shotgun (WGS) entry which is preliminary data.</text>
</comment>
<proteinExistence type="predicted"/>
<reference evidence="2" key="1">
    <citation type="submission" date="2017-07" db="EMBL/GenBank/DDBJ databases">
        <title>Taro Niue Genome Assembly and Annotation.</title>
        <authorList>
            <person name="Atibalentja N."/>
            <person name="Keating K."/>
            <person name="Fields C.J."/>
        </authorList>
    </citation>
    <scope>NUCLEOTIDE SEQUENCE</scope>
    <source>
        <strain evidence="2">Niue_2</strain>
        <tissue evidence="2">Leaf</tissue>
    </source>
</reference>
<dbReference type="EMBL" id="NMUH01006117">
    <property type="protein sequence ID" value="MQM14501.1"/>
    <property type="molecule type" value="Genomic_DNA"/>
</dbReference>
<feature type="transmembrane region" description="Helical" evidence="1">
    <location>
        <begin position="12"/>
        <end position="38"/>
    </location>
</feature>
<dbReference type="AlphaFoldDB" id="A0A843X5F3"/>
<sequence length="114" mass="11980">MAVPKKGECLLLLLGVRVVSVVAIFPRVAVGFVLGLRVRVGVSRRLREPACGVAFTGAGLLPVGLVEGSYLVGCPLAVGRYGDGSQNGSWRLGWRSSPSCLVFVLAVAALFLKR</sequence>
<gene>
    <name evidence="2" type="ORF">Taro_047432</name>
</gene>
<feature type="transmembrane region" description="Helical" evidence="1">
    <location>
        <begin position="92"/>
        <end position="112"/>
    </location>
</feature>
<evidence type="ECO:0000313" key="3">
    <source>
        <dbReference type="Proteomes" id="UP000652761"/>
    </source>
</evidence>
<feature type="transmembrane region" description="Helical" evidence="1">
    <location>
        <begin position="50"/>
        <end position="72"/>
    </location>
</feature>
<keyword evidence="1" id="KW-0472">Membrane</keyword>
<organism evidence="2 3">
    <name type="scientific">Colocasia esculenta</name>
    <name type="common">Wild taro</name>
    <name type="synonym">Arum esculentum</name>
    <dbReference type="NCBI Taxonomy" id="4460"/>
    <lineage>
        <taxon>Eukaryota</taxon>
        <taxon>Viridiplantae</taxon>
        <taxon>Streptophyta</taxon>
        <taxon>Embryophyta</taxon>
        <taxon>Tracheophyta</taxon>
        <taxon>Spermatophyta</taxon>
        <taxon>Magnoliopsida</taxon>
        <taxon>Liliopsida</taxon>
        <taxon>Araceae</taxon>
        <taxon>Aroideae</taxon>
        <taxon>Colocasieae</taxon>
        <taxon>Colocasia</taxon>
    </lineage>
</organism>
<dbReference type="Proteomes" id="UP000652761">
    <property type="component" value="Unassembled WGS sequence"/>
</dbReference>
<name>A0A843X5F3_COLES</name>
<keyword evidence="3" id="KW-1185">Reference proteome</keyword>
<keyword evidence="1" id="KW-1133">Transmembrane helix</keyword>
<protein>
    <submittedName>
        <fullName evidence="2">Uncharacterized protein</fullName>
    </submittedName>
</protein>
<keyword evidence="1" id="KW-0812">Transmembrane</keyword>
<evidence type="ECO:0000256" key="1">
    <source>
        <dbReference type="SAM" id="Phobius"/>
    </source>
</evidence>
<accession>A0A843X5F3</accession>